<name>A0A7L5BWT7_9RHOB</name>
<dbReference type="NCBIfam" id="TIGR00400">
    <property type="entry name" value="mgtE"/>
    <property type="match status" value="1"/>
</dbReference>
<feature type="transmembrane region" description="Helical" evidence="9">
    <location>
        <begin position="435"/>
        <end position="462"/>
    </location>
</feature>
<dbReference type="InterPro" id="IPR000644">
    <property type="entry name" value="CBS_dom"/>
</dbReference>
<dbReference type="InterPro" id="IPR006667">
    <property type="entry name" value="SLC41_membr_dom"/>
</dbReference>
<evidence type="ECO:0000259" key="10">
    <source>
        <dbReference type="PROSITE" id="PS51371"/>
    </source>
</evidence>
<dbReference type="EMBL" id="CP049056">
    <property type="protein sequence ID" value="QIE56365.1"/>
    <property type="molecule type" value="Genomic_DNA"/>
</dbReference>
<evidence type="ECO:0000313" key="11">
    <source>
        <dbReference type="EMBL" id="QIE56365.1"/>
    </source>
</evidence>
<evidence type="ECO:0000256" key="1">
    <source>
        <dbReference type="ARBA" id="ARBA00004141"/>
    </source>
</evidence>
<evidence type="ECO:0000256" key="8">
    <source>
        <dbReference type="PROSITE-ProRule" id="PRU00703"/>
    </source>
</evidence>
<dbReference type="Proteomes" id="UP000503336">
    <property type="component" value="Chromosome"/>
</dbReference>
<feature type="transmembrane region" description="Helical" evidence="9">
    <location>
        <begin position="323"/>
        <end position="344"/>
    </location>
</feature>
<dbReference type="PANTHER" id="PTHR43773">
    <property type="entry name" value="MAGNESIUM TRANSPORTER MGTE"/>
    <property type="match status" value="1"/>
</dbReference>
<dbReference type="InterPro" id="IPR038076">
    <property type="entry name" value="MgtE_N_sf"/>
</dbReference>
<evidence type="ECO:0000256" key="5">
    <source>
        <dbReference type="ARBA" id="ARBA00022842"/>
    </source>
</evidence>
<comment type="function">
    <text evidence="9">Acts as a magnesium transporter.</text>
</comment>
<keyword evidence="7 9" id="KW-0472">Membrane</keyword>
<dbReference type="Gene3D" id="3.10.580.10">
    <property type="entry name" value="CBS-domain"/>
    <property type="match status" value="1"/>
</dbReference>
<keyword evidence="3 9" id="KW-0813">Transport</keyword>
<dbReference type="SUPFAM" id="SSF161093">
    <property type="entry name" value="MgtE membrane domain-like"/>
    <property type="match status" value="1"/>
</dbReference>
<evidence type="ECO:0000256" key="9">
    <source>
        <dbReference type="RuleBase" id="RU362011"/>
    </source>
</evidence>
<feature type="transmembrane region" description="Helical" evidence="9">
    <location>
        <begin position="300"/>
        <end position="317"/>
    </location>
</feature>
<evidence type="ECO:0000256" key="3">
    <source>
        <dbReference type="ARBA" id="ARBA00022448"/>
    </source>
</evidence>
<dbReference type="Pfam" id="PF01769">
    <property type="entry name" value="MgtE"/>
    <property type="match status" value="1"/>
</dbReference>
<dbReference type="GO" id="GO:0046872">
    <property type="term" value="F:metal ion binding"/>
    <property type="evidence" value="ECO:0007669"/>
    <property type="project" value="UniProtKB-KW"/>
</dbReference>
<proteinExistence type="inferred from homology"/>
<keyword evidence="5 9" id="KW-0460">Magnesium</keyword>
<dbReference type="SMART" id="SM00924">
    <property type="entry name" value="MgtE_N"/>
    <property type="match status" value="1"/>
</dbReference>
<reference evidence="11 12" key="1">
    <citation type="submission" date="2020-02" db="EMBL/GenBank/DDBJ databases">
        <title>complete genome sequence of Rhodobacteraceae bacterium.</title>
        <authorList>
            <person name="Park J."/>
            <person name="Kim Y.-S."/>
            <person name="Kim K.-H."/>
        </authorList>
    </citation>
    <scope>NUCLEOTIDE SEQUENCE [LARGE SCALE GENOMIC DNA]</scope>
    <source>
        <strain evidence="11 12">RR4-56</strain>
    </source>
</reference>
<dbReference type="Pfam" id="PF00571">
    <property type="entry name" value="CBS"/>
    <property type="match status" value="1"/>
</dbReference>
<dbReference type="InterPro" id="IPR036739">
    <property type="entry name" value="SLC41_membr_dom_sf"/>
</dbReference>
<keyword evidence="9" id="KW-1003">Cell membrane</keyword>
<dbReference type="SUPFAM" id="SSF54631">
    <property type="entry name" value="CBS-domain pair"/>
    <property type="match status" value="1"/>
</dbReference>
<keyword evidence="8" id="KW-0129">CBS domain</keyword>
<dbReference type="Pfam" id="PF03448">
    <property type="entry name" value="MgtE_N"/>
    <property type="match status" value="1"/>
</dbReference>
<dbReference type="InterPro" id="IPR006668">
    <property type="entry name" value="Mg_transptr_MgtE_intracell_dom"/>
</dbReference>
<protein>
    <recommendedName>
        <fullName evidence="9">Magnesium transporter MgtE</fullName>
    </recommendedName>
</protein>
<sequence length="463" mass="49553">MSEPSERPEAEDEREEEAYALGVDLVAGVVDALAEGDDAGVRALVAPLHAADFADLLEQIDSDDRAGLIRAVGAELDAEALSELDESVLDEVLSYVDPAVLAAAVKELNSDDVVYLVEDLEDEHKARLLGALDDDERVIVEQSLAYPEYSAGRMMQRELVKAPPFWTVGDMIDAMRAAEELPDPFYEVIVVDPGMKPIGTIPVGRIMGTTRPVPLAEIMSEDFRAIPATQKSEDVAYAFSQYHLVSAPVVDEDGRLVGVITIDDAVEAMDEEAEEDILRLGGVGDESISDRVRDIARSRFPWLAVNLVTAVLASMVIDVFEDVIAAYVALAVLMPIVASMGGNAGTQTLTVAVRALATRDLTASNMWRVVLRETLVGLMNGLGFAILIGIIGYLWFSDAMLGFVLAITMIGNLLVAALAGILVPITLDRFGADPALASGTFVTTVTDIVGFFLFLGLGGALLL</sequence>
<keyword evidence="9" id="KW-0479">Metal-binding</keyword>
<organism evidence="11 12">
    <name type="scientific">Pikeienuella piscinae</name>
    <dbReference type="NCBI Taxonomy" id="2748098"/>
    <lineage>
        <taxon>Bacteria</taxon>
        <taxon>Pseudomonadati</taxon>
        <taxon>Pseudomonadota</taxon>
        <taxon>Alphaproteobacteria</taxon>
        <taxon>Rhodobacterales</taxon>
        <taxon>Paracoccaceae</taxon>
        <taxon>Pikeienuella</taxon>
    </lineage>
</organism>
<feature type="transmembrane region" description="Helical" evidence="9">
    <location>
        <begin position="402"/>
        <end position="423"/>
    </location>
</feature>
<dbReference type="KEGG" id="hdh:G5B40_13375"/>
<evidence type="ECO:0000256" key="7">
    <source>
        <dbReference type="ARBA" id="ARBA00023136"/>
    </source>
</evidence>
<evidence type="ECO:0000256" key="2">
    <source>
        <dbReference type="ARBA" id="ARBA00009749"/>
    </source>
</evidence>
<gene>
    <name evidence="11" type="primary">mgtE</name>
    <name evidence="11" type="ORF">G5B40_13375</name>
</gene>
<dbReference type="GO" id="GO:0015095">
    <property type="term" value="F:magnesium ion transmembrane transporter activity"/>
    <property type="evidence" value="ECO:0007669"/>
    <property type="project" value="UniProtKB-UniRule"/>
</dbReference>
<keyword evidence="4 9" id="KW-0812">Transmembrane</keyword>
<dbReference type="InterPro" id="IPR046342">
    <property type="entry name" value="CBS_dom_sf"/>
</dbReference>
<dbReference type="Gene3D" id="1.25.60.10">
    <property type="entry name" value="MgtE N-terminal domain-like"/>
    <property type="match status" value="1"/>
</dbReference>
<accession>A0A7L5BWT7</accession>
<dbReference type="AlphaFoldDB" id="A0A7L5BWT7"/>
<dbReference type="SMART" id="SM00116">
    <property type="entry name" value="CBS"/>
    <property type="match status" value="1"/>
</dbReference>
<keyword evidence="12" id="KW-1185">Reference proteome</keyword>
<feature type="domain" description="CBS" evidence="10">
    <location>
        <begin position="219"/>
        <end position="275"/>
    </location>
</feature>
<comment type="similarity">
    <text evidence="2 9">Belongs to the SLC41A transporter family.</text>
</comment>
<feature type="transmembrane region" description="Helical" evidence="9">
    <location>
        <begin position="375"/>
        <end position="396"/>
    </location>
</feature>
<dbReference type="PANTHER" id="PTHR43773:SF1">
    <property type="entry name" value="MAGNESIUM TRANSPORTER MGTE"/>
    <property type="match status" value="1"/>
</dbReference>
<dbReference type="PROSITE" id="PS51371">
    <property type="entry name" value="CBS"/>
    <property type="match status" value="1"/>
</dbReference>
<evidence type="ECO:0000313" key="12">
    <source>
        <dbReference type="Proteomes" id="UP000503336"/>
    </source>
</evidence>
<comment type="subcellular location">
    <subcellularLocation>
        <location evidence="9">Cell membrane</location>
        <topology evidence="9">Multi-pass membrane protein</topology>
    </subcellularLocation>
    <subcellularLocation>
        <location evidence="1">Membrane</location>
        <topology evidence="1">Multi-pass membrane protein</topology>
    </subcellularLocation>
</comment>
<evidence type="ECO:0000256" key="4">
    <source>
        <dbReference type="ARBA" id="ARBA00022692"/>
    </source>
</evidence>
<dbReference type="CDD" id="cd04606">
    <property type="entry name" value="CBS_pair_Mg_transporter"/>
    <property type="match status" value="1"/>
</dbReference>
<dbReference type="Gene3D" id="1.10.357.20">
    <property type="entry name" value="SLC41 divalent cation transporters, integral membrane domain"/>
    <property type="match status" value="1"/>
</dbReference>
<dbReference type="InterPro" id="IPR006669">
    <property type="entry name" value="MgtE_transporter"/>
</dbReference>
<evidence type="ECO:0000256" key="6">
    <source>
        <dbReference type="ARBA" id="ARBA00022989"/>
    </source>
</evidence>
<keyword evidence="6 9" id="KW-1133">Transmembrane helix</keyword>
<comment type="subunit">
    <text evidence="9">Homodimer.</text>
</comment>
<dbReference type="GO" id="GO:0005886">
    <property type="term" value="C:plasma membrane"/>
    <property type="evidence" value="ECO:0007669"/>
    <property type="project" value="UniProtKB-SubCell"/>
</dbReference>
<dbReference type="SUPFAM" id="SSF158791">
    <property type="entry name" value="MgtE N-terminal domain-like"/>
    <property type="match status" value="1"/>
</dbReference>
<dbReference type="RefSeq" id="WP_165099512.1">
    <property type="nucleotide sequence ID" value="NZ_CP049056.1"/>
</dbReference>